<dbReference type="STRING" id="119000.SAMN05661010_02174"/>
<dbReference type="PANTHER" id="PTHR30619:SF1">
    <property type="entry name" value="RECOMBINATION PROTEIN 2"/>
    <property type="match status" value="1"/>
</dbReference>
<proteinExistence type="predicted"/>
<dbReference type="AlphaFoldDB" id="A0A1G9LNG2"/>
<evidence type="ECO:0000256" key="5">
    <source>
        <dbReference type="ARBA" id="ARBA00023136"/>
    </source>
</evidence>
<dbReference type="PANTHER" id="PTHR30619">
    <property type="entry name" value="DNA INTERNALIZATION/COMPETENCE PROTEIN COMEC/REC2"/>
    <property type="match status" value="1"/>
</dbReference>
<dbReference type="Pfam" id="PF03772">
    <property type="entry name" value="Competence"/>
    <property type="match status" value="1"/>
</dbReference>
<comment type="subcellular location">
    <subcellularLocation>
        <location evidence="1">Cell membrane</location>
        <topology evidence="1">Multi-pass membrane protein</topology>
    </subcellularLocation>
</comment>
<accession>A0A1G9LNG2</accession>
<feature type="domain" description="ComEC/Rec2-related protein" evidence="7">
    <location>
        <begin position="207"/>
        <end position="260"/>
    </location>
</feature>
<dbReference type="InterPro" id="IPR025405">
    <property type="entry name" value="DUF4131"/>
</dbReference>
<evidence type="ECO:0000256" key="3">
    <source>
        <dbReference type="ARBA" id="ARBA00022692"/>
    </source>
</evidence>
<dbReference type="InterPro" id="IPR004477">
    <property type="entry name" value="ComEC_N"/>
</dbReference>
<keyword evidence="3 6" id="KW-0812">Transmembrane</keyword>
<keyword evidence="2" id="KW-1003">Cell membrane</keyword>
<feature type="transmembrane region" description="Helical" evidence="6">
    <location>
        <begin position="231"/>
        <end position="249"/>
    </location>
</feature>
<evidence type="ECO:0000259" key="7">
    <source>
        <dbReference type="Pfam" id="PF03772"/>
    </source>
</evidence>
<sequence length="263" mass="28225">MGLALPLAIAVLLGGVLGALSPPGMFAVIALALLISLAGSRFVAALLVVTLSLSVAQVLLARGAVLPSGLSGADLTVSGKITELSDEGRFTRLRLAVETCQPLESWQLGCDRLGLVRVNWYRAPSLAVGERWSLTLRLRVPHGFANPDTFDYGAWLWREGIDATGYVRESPAPHRLVPSPGSLRQRALAFLDSHVEDDLTRRWLAALTLGAGQRLTDDDWDLLNATGTTHLMVVSGLHIGLAAAFVLWLSRGLARCRLQHKAA</sequence>
<feature type="domain" description="DUF4131" evidence="8">
    <location>
        <begin position="26"/>
        <end position="170"/>
    </location>
</feature>
<dbReference type="GO" id="GO:0005886">
    <property type="term" value="C:plasma membrane"/>
    <property type="evidence" value="ECO:0007669"/>
    <property type="project" value="UniProtKB-SubCell"/>
</dbReference>
<evidence type="ECO:0000259" key="8">
    <source>
        <dbReference type="Pfam" id="PF13567"/>
    </source>
</evidence>
<dbReference type="EMBL" id="FNGI01000005">
    <property type="protein sequence ID" value="SDL63466.1"/>
    <property type="molecule type" value="Genomic_DNA"/>
</dbReference>
<dbReference type="InterPro" id="IPR052159">
    <property type="entry name" value="Competence_DNA_uptake"/>
</dbReference>
<dbReference type="Pfam" id="PF13567">
    <property type="entry name" value="DUF4131"/>
    <property type="match status" value="1"/>
</dbReference>
<keyword evidence="4 6" id="KW-1133">Transmembrane helix</keyword>
<gene>
    <name evidence="9" type="ORF">SAMN05661010_02174</name>
</gene>
<evidence type="ECO:0000313" key="9">
    <source>
        <dbReference type="EMBL" id="SDL63466.1"/>
    </source>
</evidence>
<dbReference type="RefSeq" id="WP_175488788.1">
    <property type="nucleotide sequence ID" value="NZ_FNGI01000005.1"/>
</dbReference>
<evidence type="ECO:0000256" key="6">
    <source>
        <dbReference type="SAM" id="Phobius"/>
    </source>
</evidence>
<evidence type="ECO:0000256" key="4">
    <source>
        <dbReference type="ARBA" id="ARBA00022989"/>
    </source>
</evidence>
<dbReference type="Proteomes" id="UP000198654">
    <property type="component" value="Unassembled WGS sequence"/>
</dbReference>
<protein>
    <submittedName>
        <fullName evidence="9">Competence protein</fullName>
    </submittedName>
</protein>
<evidence type="ECO:0000256" key="2">
    <source>
        <dbReference type="ARBA" id="ARBA00022475"/>
    </source>
</evidence>
<keyword evidence="5 6" id="KW-0472">Membrane</keyword>
<evidence type="ECO:0000256" key="1">
    <source>
        <dbReference type="ARBA" id="ARBA00004651"/>
    </source>
</evidence>
<organism evidence="9 10">
    <name type="scientific">Modicisalibacter muralis</name>
    <dbReference type="NCBI Taxonomy" id="119000"/>
    <lineage>
        <taxon>Bacteria</taxon>
        <taxon>Pseudomonadati</taxon>
        <taxon>Pseudomonadota</taxon>
        <taxon>Gammaproteobacteria</taxon>
        <taxon>Oceanospirillales</taxon>
        <taxon>Halomonadaceae</taxon>
        <taxon>Modicisalibacter</taxon>
    </lineage>
</organism>
<name>A0A1G9LNG2_9GAMM</name>
<reference evidence="9 10" key="1">
    <citation type="submission" date="2016-10" db="EMBL/GenBank/DDBJ databases">
        <authorList>
            <person name="de Groot N.N."/>
        </authorList>
    </citation>
    <scope>NUCLEOTIDE SEQUENCE [LARGE SCALE GENOMIC DNA]</scope>
    <source>
        <strain evidence="9 10">DSM 14789</strain>
    </source>
</reference>
<keyword evidence="10" id="KW-1185">Reference proteome</keyword>
<evidence type="ECO:0000313" key="10">
    <source>
        <dbReference type="Proteomes" id="UP000198654"/>
    </source>
</evidence>